<organism evidence="1 2">
    <name type="scientific">Salmonella enterica subsp. enterica serovar Bovismorbificans</name>
    <dbReference type="NCBI Taxonomy" id="58097"/>
    <lineage>
        <taxon>Bacteria</taxon>
        <taxon>Pseudomonadati</taxon>
        <taxon>Pseudomonadota</taxon>
        <taxon>Gammaproteobacteria</taxon>
        <taxon>Enterobacterales</taxon>
        <taxon>Enterobacteriaceae</taxon>
        <taxon>Salmonella</taxon>
    </lineage>
</organism>
<dbReference type="AlphaFoldDB" id="A0A655CXG8"/>
<dbReference type="Proteomes" id="UP000041314">
    <property type="component" value="Unassembled WGS sequence"/>
</dbReference>
<accession>A0A655CXG8</accession>
<proteinExistence type="predicted"/>
<sequence>MLVGNNITALIHDHAGTQRADLQLIMRGTVHTAVIDVDDGRRGAANRKIITGWRLIGTVELRDGDRINFAQRRHDGQQNSADN</sequence>
<name>A0A655CXG8_SALET</name>
<gene>
    <name evidence="1" type="ORF">ERS008198_02587</name>
</gene>
<dbReference type="EMBL" id="CQPA01000020">
    <property type="protein sequence ID" value="CNU36541.1"/>
    <property type="molecule type" value="Genomic_DNA"/>
</dbReference>
<evidence type="ECO:0000313" key="1">
    <source>
        <dbReference type="EMBL" id="CNU36541.1"/>
    </source>
</evidence>
<evidence type="ECO:0000313" key="2">
    <source>
        <dbReference type="Proteomes" id="UP000041314"/>
    </source>
</evidence>
<protein>
    <submittedName>
        <fullName evidence="1">Uncharacterized protein</fullName>
    </submittedName>
</protein>
<reference evidence="1 2" key="1">
    <citation type="submission" date="2015-03" db="EMBL/GenBank/DDBJ databases">
        <authorList>
            <consortium name="Pathogen Informatics"/>
        </authorList>
    </citation>
    <scope>NUCLEOTIDE SEQUENCE [LARGE SCALE GENOMIC DNA]</scope>
    <source>
        <strain evidence="1 2">A1104</strain>
    </source>
</reference>